<comment type="caution">
    <text evidence="9">The sequence shown here is derived from an EMBL/GenBank/DDBJ whole genome shotgun (WGS) entry which is preliminary data.</text>
</comment>
<dbReference type="Pfam" id="PF12704">
    <property type="entry name" value="MacB_PCD"/>
    <property type="match status" value="1"/>
</dbReference>
<feature type="transmembrane region" description="Helical" evidence="6">
    <location>
        <begin position="285"/>
        <end position="311"/>
    </location>
</feature>
<keyword evidence="10" id="KW-1185">Reference proteome</keyword>
<dbReference type="InterPro" id="IPR003838">
    <property type="entry name" value="ABC3_permease_C"/>
</dbReference>
<feature type="domain" description="MacB-like periplasmic core" evidence="8">
    <location>
        <begin position="20"/>
        <end position="211"/>
    </location>
</feature>
<dbReference type="Pfam" id="PF02687">
    <property type="entry name" value="FtsX"/>
    <property type="match status" value="2"/>
</dbReference>
<feature type="transmembrane region" description="Helical" evidence="6">
    <location>
        <begin position="724"/>
        <end position="746"/>
    </location>
</feature>
<dbReference type="Proteomes" id="UP001595526">
    <property type="component" value="Unassembled WGS sequence"/>
</dbReference>
<evidence type="ECO:0000256" key="6">
    <source>
        <dbReference type="SAM" id="Phobius"/>
    </source>
</evidence>
<protein>
    <submittedName>
        <fullName evidence="9">FtsX-like permease family protein</fullName>
    </submittedName>
</protein>
<feature type="domain" description="ABC3 transporter permease C-terminal" evidence="7">
    <location>
        <begin position="293"/>
        <end position="407"/>
    </location>
</feature>
<keyword evidence="4 6" id="KW-1133">Transmembrane helix</keyword>
<keyword evidence="2" id="KW-1003">Cell membrane</keyword>
<evidence type="ECO:0000256" key="5">
    <source>
        <dbReference type="ARBA" id="ARBA00023136"/>
    </source>
</evidence>
<dbReference type="InterPro" id="IPR025857">
    <property type="entry name" value="MacB_PCD"/>
</dbReference>
<keyword evidence="3 6" id="KW-0812">Transmembrane</keyword>
<evidence type="ECO:0000256" key="3">
    <source>
        <dbReference type="ARBA" id="ARBA00022692"/>
    </source>
</evidence>
<organism evidence="9 10">
    <name type="scientific">Parapedobacter deserti</name>
    <dbReference type="NCBI Taxonomy" id="1912957"/>
    <lineage>
        <taxon>Bacteria</taxon>
        <taxon>Pseudomonadati</taxon>
        <taxon>Bacteroidota</taxon>
        <taxon>Sphingobacteriia</taxon>
        <taxon>Sphingobacteriales</taxon>
        <taxon>Sphingobacteriaceae</taxon>
        <taxon>Parapedobacter</taxon>
    </lineage>
</organism>
<proteinExistence type="predicted"/>
<feature type="domain" description="ABC3 transporter permease C-terminal" evidence="7">
    <location>
        <begin position="686"/>
        <end position="790"/>
    </location>
</feature>
<dbReference type="InterPro" id="IPR050250">
    <property type="entry name" value="Macrolide_Exporter_MacB"/>
</dbReference>
<feature type="transmembrane region" description="Helical" evidence="6">
    <location>
        <begin position="429"/>
        <end position="447"/>
    </location>
</feature>
<evidence type="ECO:0000259" key="8">
    <source>
        <dbReference type="Pfam" id="PF12704"/>
    </source>
</evidence>
<comment type="subcellular location">
    <subcellularLocation>
        <location evidence="1">Cell membrane</location>
        <topology evidence="1">Multi-pass membrane protein</topology>
    </subcellularLocation>
</comment>
<feature type="transmembrane region" description="Helical" evidence="6">
    <location>
        <begin position="683"/>
        <end position="704"/>
    </location>
</feature>
<evidence type="ECO:0000259" key="7">
    <source>
        <dbReference type="Pfam" id="PF02687"/>
    </source>
</evidence>
<dbReference type="PANTHER" id="PTHR30572:SF18">
    <property type="entry name" value="ABC-TYPE MACROLIDE FAMILY EXPORT SYSTEM PERMEASE COMPONENT 2"/>
    <property type="match status" value="1"/>
</dbReference>
<gene>
    <name evidence="9" type="ORF">ACFOET_00510</name>
</gene>
<evidence type="ECO:0000313" key="10">
    <source>
        <dbReference type="Proteomes" id="UP001595526"/>
    </source>
</evidence>
<evidence type="ECO:0000256" key="4">
    <source>
        <dbReference type="ARBA" id="ARBA00022989"/>
    </source>
</evidence>
<dbReference type="EMBL" id="JBHRTA010000003">
    <property type="protein sequence ID" value="MFC3196081.1"/>
    <property type="molecule type" value="Genomic_DNA"/>
</dbReference>
<feature type="transmembrane region" description="Helical" evidence="6">
    <location>
        <begin position="332"/>
        <end position="355"/>
    </location>
</feature>
<feature type="transmembrane region" description="Helical" evidence="6">
    <location>
        <begin position="375"/>
        <end position="398"/>
    </location>
</feature>
<evidence type="ECO:0000313" key="9">
    <source>
        <dbReference type="EMBL" id="MFC3196081.1"/>
    </source>
</evidence>
<feature type="transmembrane region" description="Helical" evidence="6">
    <location>
        <begin position="766"/>
        <end position="789"/>
    </location>
</feature>
<evidence type="ECO:0000256" key="1">
    <source>
        <dbReference type="ARBA" id="ARBA00004651"/>
    </source>
</evidence>
<dbReference type="PANTHER" id="PTHR30572">
    <property type="entry name" value="MEMBRANE COMPONENT OF TRANSPORTER-RELATED"/>
    <property type="match status" value="1"/>
</dbReference>
<accession>A0ABV7JDD0</accession>
<keyword evidence="5 6" id="KW-0472">Membrane</keyword>
<name>A0ABV7JDD0_9SPHI</name>
<sequence>MLQNYFKTAWRYLVKHKFYSVIHVLCLALGITFAMVIGIYVLNQYAVNRSLKSVDHQYLIKSDWGEAEGGGLDITTLGPLAKTVYEEYPSLVANFYRYNPVTNVVSAGENHFMENIAIGDTTLVNMYGFPVLYGDKQHPFTDNHSAVITESVAIKLFGKKDATDETISIHTTVNGVKQDYVVSAVIADLPYNSVTRLTGDVLTIFVPAAGSLYYGSGEPLSNWNNPFEIGLIQLQPGVVPADLTRPFRQILATHTPENIQQNLTVELAALKDYYLNDNNGAARKMIIILSASALFILLMAIINFVNISVGTAATRLKEIGLRKVFGGAKKQLVAQFLGEALLLTAFAATLSLPLYEVLRPVFDEILNTQLTSVFHFGWGPVCFLTALVALTGLAAGIYPAFVLSTANMVVAVKGKIDTTKGGLSLRKSMLTVQFTLAIAAFIGALTVSRQVRFIFAKDIGYDKDQVMVITAFPKQWDDEGVHKMMAVQQDLLQLTSVKDATLSFEVPNRQPPNAFSLQVATGEGPKAPIISMGADEHYASTFGMTMLTGSCFAQSGGYIPGQIVLNESAVNALGLTVESAVNQKIRDVASGNEVIIAGVVKDFNYSSLQEQIEPIAFFHVRDFRSYRYLSLKLNTTDMANTVALIKNQWNELLPNSPFEFTFMDEQFASLYRSEMQLKRAADVATVLNFVIVFMGIFGMVTFTLNKRMKEIAVRKVLGARIRHITLLFIKDYAWLIVLATAIAWPLTYLAADKWLASYAYRINQDAGLYIAVAVIIFAAACSLITVLCVRAGRANPVDSLRDE</sequence>
<evidence type="ECO:0000256" key="2">
    <source>
        <dbReference type="ARBA" id="ARBA00022475"/>
    </source>
</evidence>
<dbReference type="RefSeq" id="WP_379018443.1">
    <property type="nucleotide sequence ID" value="NZ_JBHRTA010000003.1"/>
</dbReference>
<reference evidence="10" key="1">
    <citation type="journal article" date="2019" name="Int. J. Syst. Evol. Microbiol.">
        <title>The Global Catalogue of Microorganisms (GCM) 10K type strain sequencing project: providing services to taxonomists for standard genome sequencing and annotation.</title>
        <authorList>
            <consortium name="The Broad Institute Genomics Platform"/>
            <consortium name="The Broad Institute Genome Sequencing Center for Infectious Disease"/>
            <person name="Wu L."/>
            <person name="Ma J."/>
        </authorList>
    </citation>
    <scope>NUCLEOTIDE SEQUENCE [LARGE SCALE GENOMIC DNA]</scope>
    <source>
        <strain evidence="10">KCTC 52416</strain>
    </source>
</reference>
<feature type="transmembrane region" description="Helical" evidence="6">
    <location>
        <begin position="21"/>
        <end position="42"/>
    </location>
</feature>